<sequence length="254" mass="28080">MSDARNPYCCLLHLFWHPPTSLSPCLPAFACLWPPSPPDGSPLLVPATSYGISSYTRTPLNYSRAPSSIFPQSLYSLILTTTPFMYNTVAVRRTTGGGSANRGECKLETAVLGKEWNPIEYPIDIYPRIKEYLKEPSLTSHPSSPGSNNLLGPIPIPLFLSVLAPYFLPLARSNYCARWSPDYSCVLRRPGGATTHFRDPGHTTTNNSNEDIAPLEAFFRDSTLRPDSESRVLFLLIVIRRYFGRALSHSAAAG</sequence>
<keyword evidence="2" id="KW-1185">Reference proteome</keyword>
<organism evidence="1 2">
    <name type="scientific">Cotesia glomerata</name>
    <name type="common">Lepidopteran parasitic wasp</name>
    <name type="synonym">Apanteles glomeratus</name>
    <dbReference type="NCBI Taxonomy" id="32391"/>
    <lineage>
        <taxon>Eukaryota</taxon>
        <taxon>Metazoa</taxon>
        <taxon>Ecdysozoa</taxon>
        <taxon>Arthropoda</taxon>
        <taxon>Hexapoda</taxon>
        <taxon>Insecta</taxon>
        <taxon>Pterygota</taxon>
        <taxon>Neoptera</taxon>
        <taxon>Endopterygota</taxon>
        <taxon>Hymenoptera</taxon>
        <taxon>Apocrita</taxon>
        <taxon>Ichneumonoidea</taxon>
        <taxon>Braconidae</taxon>
        <taxon>Microgastrinae</taxon>
        <taxon>Cotesia</taxon>
    </lineage>
</organism>
<name>A0AAV7J0C4_COTGL</name>
<gene>
    <name evidence="1" type="ORF">KQX54_017949</name>
</gene>
<proteinExistence type="predicted"/>
<dbReference type="AlphaFoldDB" id="A0AAV7J0C4"/>
<accession>A0AAV7J0C4</accession>
<reference evidence="1 2" key="1">
    <citation type="journal article" date="2021" name="J. Hered.">
        <title>A chromosome-level genome assembly of the parasitoid wasp, Cotesia glomerata (Hymenoptera: Braconidae).</title>
        <authorList>
            <person name="Pinto B.J."/>
            <person name="Weis J.J."/>
            <person name="Gamble T."/>
            <person name="Ode P.J."/>
            <person name="Paul R."/>
            <person name="Zaspel J.M."/>
        </authorList>
    </citation>
    <scope>NUCLEOTIDE SEQUENCE [LARGE SCALE GENOMIC DNA]</scope>
    <source>
        <strain evidence="1">CgM1</strain>
    </source>
</reference>
<dbReference type="EMBL" id="JAHXZJ010000374">
    <property type="protein sequence ID" value="KAH0561595.1"/>
    <property type="molecule type" value="Genomic_DNA"/>
</dbReference>
<dbReference type="Proteomes" id="UP000826195">
    <property type="component" value="Unassembled WGS sequence"/>
</dbReference>
<protein>
    <submittedName>
        <fullName evidence="1">Uncharacterized protein</fullName>
    </submittedName>
</protein>
<evidence type="ECO:0000313" key="1">
    <source>
        <dbReference type="EMBL" id="KAH0561595.1"/>
    </source>
</evidence>
<comment type="caution">
    <text evidence="1">The sequence shown here is derived from an EMBL/GenBank/DDBJ whole genome shotgun (WGS) entry which is preliminary data.</text>
</comment>
<evidence type="ECO:0000313" key="2">
    <source>
        <dbReference type="Proteomes" id="UP000826195"/>
    </source>
</evidence>